<reference evidence="1 2" key="1">
    <citation type="submission" date="2019-05" db="EMBL/GenBank/DDBJ databases">
        <title>Verrucobacter flavum gen. nov., sp. nov. a new member of the family Verrucomicrobiaceae.</title>
        <authorList>
            <person name="Szuroczki S."/>
            <person name="Abbaszade G."/>
            <person name="Szabo A."/>
            <person name="Felfoldi T."/>
            <person name="Schumann P."/>
            <person name="Boka K."/>
            <person name="Keki Z."/>
            <person name="Toumi M."/>
            <person name="Toth E."/>
        </authorList>
    </citation>
    <scope>NUCLEOTIDE SEQUENCE [LARGE SCALE GENOMIC DNA]</scope>
    <source>
        <strain evidence="1 2">MG-N-17</strain>
    </source>
</reference>
<sequence length="183" mass="20873">MLPQNRVACIGKIREAFDSCPRPTPELLSPNGGIDGPFVHKNWGHLTRDDVEALEFFGHSLGEDITYMSSVAFRYFVPSVMILFLSRPDSIDFGGFISMVSRCESAFQCRADGYTYGQIAMTRPQAEAFREWFGQLMTIIRKFDLGSFEDEYKGRLRALRSRAKTFTPDTDYDASTIQAIRRR</sequence>
<evidence type="ECO:0000313" key="1">
    <source>
        <dbReference type="EMBL" id="TLD70642.1"/>
    </source>
</evidence>
<proteinExistence type="predicted"/>
<dbReference type="AlphaFoldDB" id="A0A5R8KEA8"/>
<dbReference type="EMBL" id="VAUV01000007">
    <property type="protein sequence ID" value="TLD70642.1"/>
    <property type="molecule type" value="Genomic_DNA"/>
</dbReference>
<dbReference type="Proteomes" id="UP000306196">
    <property type="component" value="Unassembled WGS sequence"/>
</dbReference>
<protein>
    <submittedName>
        <fullName evidence="1">Uncharacterized protein</fullName>
    </submittedName>
</protein>
<gene>
    <name evidence="1" type="ORF">FEM03_10000</name>
</gene>
<accession>A0A5R8KEA8</accession>
<comment type="caution">
    <text evidence="1">The sequence shown here is derived from an EMBL/GenBank/DDBJ whole genome shotgun (WGS) entry which is preliminary data.</text>
</comment>
<organism evidence="1 2">
    <name type="scientific">Phragmitibacter flavus</name>
    <dbReference type="NCBI Taxonomy" id="2576071"/>
    <lineage>
        <taxon>Bacteria</taxon>
        <taxon>Pseudomonadati</taxon>
        <taxon>Verrucomicrobiota</taxon>
        <taxon>Verrucomicrobiia</taxon>
        <taxon>Verrucomicrobiales</taxon>
        <taxon>Verrucomicrobiaceae</taxon>
        <taxon>Phragmitibacter</taxon>
    </lineage>
</organism>
<name>A0A5R8KEA8_9BACT</name>
<evidence type="ECO:0000313" key="2">
    <source>
        <dbReference type="Proteomes" id="UP000306196"/>
    </source>
</evidence>
<keyword evidence="2" id="KW-1185">Reference proteome</keyword>